<keyword evidence="1" id="KW-0812">Transmembrane</keyword>
<accession>A0ABV7WQA9</accession>
<evidence type="ECO:0000313" key="3">
    <source>
        <dbReference type="Proteomes" id="UP001595710"/>
    </source>
</evidence>
<keyword evidence="3" id="KW-1185">Reference proteome</keyword>
<feature type="transmembrane region" description="Helical" evidence="1">
    <location>
        <begin position="62"/>
        <end position="93"/>
    </location>
</feature>
<name>A0ABV7WQA9_9GAMM</name>
<proteinExistence type="predicted"/>
<dbReference type="Proteomes" id="UP001595710">
    <property type="component" value="Unassembled WGS sequence"/>
</dbReference>
<organism evidence="2 3">
    <name type="scientific">Reinekea marina</name>
    <dbReference type="NCBI Taxonomy" id="1310421"/>
    <lineage>
        <taxon>Bacteria</taxon>
        <taxon>Pseudomonadati</taxon>
        <taxon>Pseudomonadota</taxon>
        <taxon>Gammaproteobacteria</taxon>
        <taxon>Oceanospirillales</taxon>
        <taxon>Saccharospirillaceae</taxon>
        <taxon>Reinekea</taxon>
    </lineage>
</organism>
<sequence>MTNTYIQKKGAIKHTFTLKDDLFNFAYEEKRGSGDTDFNYADLPLKSSIQIEQNEWLRNVGYLWIAVGALQLFYSQTIFWLVIGVGCVAWAVYSKIKYTVYRTERGNVFIIQNDQSQALINELFERRSAQLLKWYGDINAENTLENEVKKFNWLVEQGALSKLDADKKIAQAELLMKDEHGISSDQLN</sequence>
<evidence type="ECO:0000256" key="1">
    <source>
        <dbReference type="SAM" id="Phobius"/>
    </source>
</evidence>
<gene>
    <name evidence="2" type="ORF">ACFOND_06750</name>
</gene>
<evidence type="ECO:0000313" key="2">
    <source>
        <dbReference type="EMBL" id="MFC3701337.1"/>
    </source>
</evidence>
<reference evidence="3" key="1">
    <citation type="journal article" date="2019" name="Int. J. Syst. Evol. Microbiol.">
        <title>The Global Catalogue of Microorganisms (GCM) 10K type strain sequencing project: providing services to taxonomists for standard genome sequencing and annotation.</title>
        <authorList>
            <consortium name="The Broad Institute Genomics Platform"/>
            <consortium name="The Broad Institute Genome Sequencing Center for Infectious Disease"/>
            <person name="Wu L."/>
            <person name="Ma J."/>
        </authorList>
    </citation>
    <scope>NUCLEOTIDE SEQUENCE [LARGE SCALE GENOMIC DNA]</scope>
    <source>
        <strain evidence="3">CECT 8288</strain>
    </source>
</reference>
<keyword evidence="1" id="KW-1133">Transmembrane helix</keyword>
<dbReference type="RefSeq" id="WP_290282665.1">
    <property type="nucleotide sequence ID" value="NZ_JAUFQI010000001.1"/>
</dbReference>
<comment type="caution">
    <text evidence="2">The sequence shown here is derived from an EMBL/GenBank/DDBJ whole genome shotgun (WGS) entry which is preliminary data.</text>
</comment>
<protein>
    <submittedName>
        <fullName evidence="2">Uncharacterized protein</fullName>
    </submittedName>
</protein>
<keyword evidence="1" id="KW-0472">Membrane</keyword>
<dbReference type="EMBL" id="JBHRYN010000008">
    <property type="protein sequence ID" value="MFC3701337.1"/>
    <property type="molecule type" value="Genomic_DNA"/>
</dbReference>